<dbReference type="OrthoDB" id="7364607at2"/>
<proteinExistence type="predicted"/>
<dbReference type="EMBL" id="CP025612">
    <property type="protein sequence ID" value="AUN31953.1"/>
    <property type="molecule type" value="Genomic_DNA"/>
</dbReference>
<evidence type="ECO:0000313" key="2">
    <source>
        <dbReference type="Proteomes" id="UP000234752"/>
    </source>
</evidence>
<gene>
    <name evidence="1" type="ORF">C0V82_16110</name>
</gene>
<dbReference type="Proteomes" id="UP000234752">
    <property type="component" value="Chromosome eg_2"/>
</dbReference>
<accession>A0A2K9NFQ2</accession>
<reference evidence="1 2" key="1">
    <citation type="submission" date="2017-12" db="EMBL/GenBank/DDBJ databases">
        <title>Genomes of bacteria within cyanobacterial aggregates.</title>
        <authorList>
            <person name="Cai H."/>
        </authorList>
    </citation>
    <scope>NUCLEOTIDE SEQUENCE [LARGE SCALE GENOMIC DNA]</scope>
    <source>
        <strain evidence="1 2">TH16</strain>
    </source>
</reference>
<dbReference type="AlphaFoldDB" id="A0A2K9NFQ2"/>
<name>A0A2K9NFQ2_9PROT</name>
<dbReference type="RefSeq" id="WP_102113507.1">
    <property type="nucleotide sequence ID" value="NZ_BMGN01000012.1"/>
</dbReference>
<protein>
    <submittedName>
        <fullName evidence="1">Uncharacterized protein</fullName>
    </submittedName>
</protein>
<keyword evidence="2" id="KW-1185">Reference proteome</keyword>
<dbReference type="KEGG" id="ncb:C0V82_16110"/>
<evidence type="ECO:0000313" key="1">
    <source>
        <dbReference type="EMBL" id="AUN31953.1"/>
    </source>
</evidence>
<organism evidence="1 2">
    <name type="scientific">Niveispirillum cyanobacteriorum</name>
    <dbReference type="NCBI Taxonomy" id="1612173"/>
    <lineage>
        <taxon>Bacteria</taxon>
        <taxon>Pseudomonadati</taxon>
        <taxon>Pseudomonadota</taxon>
        <taxon>Alphaproteobacteria</taxon>
        <taxon>Rhodospirillales</taxon>
        <taxon>Azospirillaceae</taxon>
        <taxon>Niveispirillum</taxon>
    </lineage>
</organism>
<sequence length="153" mass="15090">MFALQRDIASELQAVAFALAATAATAGGSGDNTAANGATINVSTFPSGRQESVAFLIPARAVLAAAATLTVSAKIQTSDDGSGWVDVVAPTTVLTLTGGSGGTTETGVGKIGVSLEYCGTYVRVVVTPDLSAANTDTASVSSVAVFGGPYKLS</sequence>